<dbReference type="AlphaFoldDB" id="A0AAU9DH92"/>
<evidence type="ECO:0000256" key="2">
    <source>
        <dbReference type="SAM" id="Coils"/>
    </source>
</evidence>
<reference evidence="5 6" key="1">
    <citation type="submission" date="2021-12" db="EMBL/GenBank/DDBJ databases">
        <title>Genome sequencing of bacteria with rrn-lacking chromosome and rrn-plasmid.</title>
        <authorList>
            <person name="Anda M."/>
            <person name="Iwasaki W."/>
        </authorList>
    </citation>
    <scope>NUCLEOTIDE SEQUENCE [LARGE SCALE GENOMIC DNA]</scope>
    <source>
        <strain evidence="5 6">DSM 100852</strain>
        <plasmid evidence="5 6">pFA4</plasmid>
    </source>
</reference>
<evidence type="ECO:0000256" key="1">
    <source>
        <dbReference type="ARBA" id="ARBA00038283"/>
    </source>
</evidence>
<dbReference type="Proteomes" id="UP001348817">
    <property type="component" value="Plasmid pFA4"/>
</dbReference>
<protein>
    <recommendedName>
        <fullName evidence="4">Initiator Rep protein WH1 domain-containing protein</fullName>
    </recommendedName>
</protein>
<dbReference type="EMBL" id="AP025318">
    <property type="protein sequence ID" value="BDD12476.1"/>
    <property type="molecule type" value="Genomic_DNA"/>
</dbReference>
<dbReference type="RefSeq" id="WP_338395611.1">
    <property type="nucleotide sequence ID" value="NZ_AP025318.1"/>
</dbReference>
<evidence type="ECO:0000313" key="6">
    <source>
        <dbReference type="Proteomes" id="UP001348817"/>
    </source>
</evidence>
<accession>A0AAU9DH92</accession>
<feature type="domain" description="Initiator Rep protein WH1" evidence="4">
    <location>
        <begin position="12"/>
        <end position="159"/>
    </location>
</feature>
<keyword evidence="5" id="KW-0614">Plasmid</keyword>
<geneLocation type="plasmid" evidence="5 6">
    <name>pFA4</name>
</geneLocation>
<dbReference type="GO" id="GO:0003887">
    <property type="term" value="F:DNA-directed DNA polymerase activity"/>
    <property type="evidence" value="ECO:0007669"/>
    <property type="project" value="InterPro"/>
</dbReference>
<name>A0AAU9DH92_9BACT</name>
<dbReference type="KEGG" id="fax:FUAX_49080"/>
<evidence type="ECO:0000313" key="5">
    <source>
        <dbReference type="EMBL" id="BDD12476.1"/>
    </source>
</evidence>
<keyword evidence="6" id="KW-1185">Reference proteome</keyword>
<comment type="similarity">
    <text evidence="1">Belongs to the initiator RepB protein family.</text>
</comment>
<dbReference type="InterPro" id="IPR036388">
    <property type="entry name" value="WH-like_DNA-bd_sf"/>
</dbReference>
<dbReference type="SUPFAM" id="SSF46785">
    <property type="entry name" value="Winged helix' DNA-binding domain"/>
    <property type="match status" value="2"/>
</dbReference>
<dbReference type="InterPro" id="IPR036390">
    <property type="entry name" value="WH_DNA-bd_sf"/>
</dbReference>
<dbReference type="GO" id="GO:0006270">
    <property type="term" value="P:DNA replication initiation"/>
    <property type="evidence" value="ECO:0007669"/>
    <property type="project" value="InterPro"/>
</dbReference>
<dbReference type="Pfam" id="PF01051">
    <property type="entry name" value="Rep3_N"/>
    <property type="match status" value="1"/>
</dbReference>
<organism evidence="5 6">
    <name type="scientific">Fulvitalea axinellae</name>
    <dbReference type="NCBI Taxonomy" id="1182444"/>
    <lineage>
        <taxon>Bacteria</taxon>
        <taxon>Pseudomonadati</taxon>
        <taxon>Bacteroidota</taxon>
        <taxon>Cytophagia</taxon>
        <taxon>Cytophagales</taxon>
        <taxon>Persicobacteraceae</taxon>
        <taxon>Fulvitalea</taxon>
    </lineage>
</organism>
<proteinExistence type="inferred from homology"/>
<dbReference type="Gene3D" id="1.10.10.10">
    <property type="entry name" value="Winged helix-like DNA-binding domain superfamily/Winged helix DNA-binding domain"/>
    <property type="match status" value="2"/>
</dbReference>
<dbReference type="Pfam" id="PF21205">
    <property type="entry name" value="Rep3_C"/>
    <property type="match status" value="1"/>
</dbReference>
<feature type="compositionally biased region" description="Polar residues" evidence="3">
    <location>
        <begin position="256"/>
        <end position="268"/>
    </location>
</feature>
<feature type="region of interest" description="Disordered" evidence="3">
    <location>
        <begin position="249"/>
        <end position="268"/>
    </location>
</feature>
<dbReference type="InterPro" id="IPR000525">
    <property type="entry name" value="Initiator_Rep_WH1"/>
</dbReference>
<keyword evidence="2" id="KW-0175">Coiled coil</keyword>
<gene>
    <name evidence="5" type="ORF">FUAX_49080</name>
</gene>
<evidence type="ECO:0000256" key="3">
    <source>
        <dbReference type="SAM" id="MobiDB-lite"/>
    </source>
</evidence>
<evidence type="ECO:0000259" key="4">
    <source>
        <dbReference type="Pfam" id="PF01051"/>
    </source>
</evidence>
<sequence>MENEGKYLNYRIVKSNRFIEARHTAPLTIYHQRIVALMCARIQKDDDTFETMRIPIREILDKPEQEKLQGSDYTATKKAASELVSLTIQVQNPDGTWKVRNLISEASGKELTGDYIEMKFNDDARDLLLNLKDNFTQYYLRYTYRFRKVHSTRIYELLKQYLNIGYREISVENFKMYLGIEDKYPRFDALKSRVLMPSIAEINELSDLRVDMTLVKKGRKVVSLRFDLGKSDNNVVRDQIQDVSHEVVDSPENIGPTATTSEAGHDVTSTKVKKEKPSFLTPEKYRRFIKAYGQDRVDFYVEQVATKESIENPVGYLIKALKDGYFDEAFETEAKKAAKSMEDQRKESQAKAKEKEIREIEQRIPAEWDLYRKSIFDKYDVDEILEEALFVMDEDELGVSPAILDKIQGLLEEGVDFNQALVDNYKLRADFNLIREAYIKANSPEDYGILEAGPVGYAKSKYGIEYRG</sequence>
<feature type="coiled-coil region" evidence="2">
    <location>
        <begin position="331"/>
        <end position="363"/>
    </location>
</feature>